<keyword evidence="4" id="KW-0805">Transcription regulation</keyword>
<comment type="caution">
    <text evidence="8">The sequence shown here is derived from an EMBL/GenBank/DDBJ whole genome shotgun (WGS) entry which is preliminary data.</text>
</comment>
<evidence type="ECO:0000313" key="8">
    <source>
        <dbReference type="EMBL" id="GGB03148.1"/>
    </source>
</evidence>
<proteinExistence type="predicted"/>
<dbReference type="Pfam" id="PF13377">
    <property type="entry name" value="Peripla_BP_3"/>
    <property type="match status" value="1"/>
</dbReference>
<keyword evidence="6" id="KW-0804">Transcription</keyword>
<dbReference type="SMART" id="SM00387">
    <property type="entry name" value="HATPase_c"/>
    <property type="match status" value="1"/>
</dbReference>
<evidence type="ECO:0000256" key="2">
    <source>
        <dbReference type="ARBA" id="ARBA00012438"/>
    </source>
</evidence>
<dbReference type="PANTHER" id="PTHR30146">
    <property type="entry name" value="LACI-RELATED TRANSCRIPTIONAL REPRESSOR"/>
    <property type="match status" value="1"/>
</dbReference>
<dbReference type="SUPFAM" id="SSF47384">
    <property type="entry name" value="Homodimeric domain of signal transducing histidine kinase"/>
    <property type="match status" value="1"/>
</dbReference>
<dbReference type="InterPro" id="IPR004358">
    <property type="entry name" value="Sig_transdc_His_kin-like_C"/>
</dbReference>
<dbReference type="CDD" id="cd00075">
    <property type="entry name" value="HATPase"/>
    <property type="match status" value="1"/>
</dbReference>
<organism evidence="8 9">
    <name type="scientific">Agarivorans gilvus</name>
    <dbReference type="NCBI Taxonomy" id="680279"/>
    <lineage>
        <taxon>Bacteria</taxon>
        <taxon>Pseudomonadati</taxon>
        <taxon>Pseudomonadota</taxon>
        <taxon>Gammaproteobacteria</taxon>
        <taxon>Alteromonadales</taxon>
        <taxon>Alteromonadaceae</taxon>
        <taxon>Agarivorans</taxon>
    </lineage>
</organism>
<dbReference type="SUPFAM" id="SSF55874">
    <property type="entry name" value="ATPase domain of HSP90 chaperone/DNA topoisomerase II/histidine kinase"/>
    <property type="match status" value="1"/>
</dbReference>
<feature type="domain" description="Histidine kinase" evidence="7">
    <location>
        <begin position="464"/>
        <end position="696"/>
    </location>
</feature>
<keyword evidence="3" id="KW-0597">Phosphoprotein</keyword>
<evidence type="ECO:0000256" key="4">
    <source>
        <dbReference type="ARBA" id="ARBA00023015"/>
    </source>
</evidence>
<keyword evidence="5" id="KW-0238">DNA-binding</keyword>
<sequence>MKKRIAIVLPTLSQTIDQQIIRGVQTSLDPKLFSCLFIPIGYLAEPELFKSKDLWLLEQLPKLNIDGVLLYGGGVGYKTSSDVMQQVLKVIGNLPLINVGGILDNVPSVFVDNYSGMQQLAKHILDIGCKDILYIDGPKNNFDSQQRYRALADTLQQQGLNLPPQQHLYGDMTTASAKHLCRQWLEQYQRLPDAIMCVNDLSAKGVIEELERQKIAIPQQVKVTGFDDFEYADAIRPSLSTAIYPAQRTGSLAAQLLIDLLNGVELEAQYQLETMSILRASSGVSVYDVPLHNNDERQRLLIQQRDSNAQRLAVTRLFHQRHDLHHILAQAQPTLTELGIPELYIYQDSFNAQGQSQTCLSQQLPSTQSQPNKCAQVLPAHFDQDISDKVHQGLWVMTELKTEQQHFGYLLALSESAHAEFIEFITPQIADIIDHQRLLEETKQYQAQVELSEKMAALGSLVSGVAHEINTPLGNSLLAASHLKEQVEWLTQQMHQQKLTKARFEQFIKDATNTTDIIINSAQRAAELITSFKQVAVDQSYEEQREINLADYINKVLRSLQHQLKTSKVTLHTELDPEIRIFTFPGAIAQVITNLFTNALIHGLDGGKRVGRIDIKLQRLAQEIQLSFSDDGHGASQETVNHIFEPFYTTARTSGGCGLGMHIVYNIITQKLRWQLNINTQPERGFCFTISIPLSDLC</sequence>
<dbReference type="CDD" id="cd06267">
    <property type="entry name" value="PBP1_LacI_sugar_binding-like"/>
    <property type="match status" value="1"/>
</dbReference>
<comment type="catalytic activity">
    <reaction evidence="1">
        <text>ATP + protein L-histidine = ADP + protein N-phospho-L-histidine.</text>
        <dbReference type="EC" id="2.7.13.3"/>
    </reaction>
</comment>
<name>A0ABQ1I144_9ALTE</name>
<dbReference type="EC" id="2.7.13.3" evidence="2"/>
<dbReference type="InterPro" id="IPR046335">
    <property type="entry name" value="LacI/GalR-like_sensor"/>
</dbReference>
<dbReference type="SUPFAM" id="SSF53822">
    <property type="entry name" value="Periplasmic binding protein-like I"/>
    <property type="match status" value="1"/>
</dbReference>
<dbReference type="InterPro" id="IPR036097">
    <property type="entry name" value="HisK_dim/P_sf"/>
</dbReference>
<protein>
    <recommendedName>
        <fullName evidence="2">histidine kinase</fullName>
        <ecNumber evidence="2">2.7.13.3</ecNumber>
    </recommendedName>
</protein>
<dbReference type="EMBL" id="BMDY01000008">
    <property type="protein sequence ID" value="GGB03148.1"/>
    <property type="molecule type" value="Genomic_DNA"/>
</dbReference>
<dbReference type="Gene3D" id="3.40.50.2300">
    <property type="match status" value="2"/>
</dbReference>
<evidence type="ECO:0000256" key="1">
    <source>
        <dbReference type="ARBA" id="ARBA00000085"/>
    </source>
</evidence>
<evidence type="ECO:0000259" key="7">
    <source>
        <dbReference type="PROSITE" id="PS50109"/>
    </source>
</evidence>
<dbReference type="InterPro" id="IPR028082">
    <property type="entry name" value="Peripla_BP_I"/>
</dbReference>
<dbReference type="Gene3D" id="3.30.565.10">
    <property type="entry name" value="Histidine kinase-like ATPase, C-terminal domain"/>
    <property type="match status" value="1"/>
</dbReference>
<evidence type="ECO:0000313" key="9">
    <source>
        <dbReference type="Proteomes" id="UP000651977"/>
    </source>
</evidence>
<dbReference type="Pfam" id="PF02518">
    <property type="entry name" value="HATPase_c"/>
    <property type="match status" value="1"/>
</dbReference>
<evidence type="ECO:0000256" key="3">
    <source>
        <dbReference type="ARBA" id="ARBA00022553"/>
    </source>
</evidence>
<dbReference type="PANTHER" id="PTHR30146:SF24">
    <property type="entry name" value="XYLOSE OPERON REGULATORY PROTEIN"/>
    <property type="match status" value="1"/>
</dbReference>
<dbReference type="Proteomes" id="UP000651977">
    <property type="component" value="Unassembled WGS sequence"/>
</dbReference>
<keyword evidence="9" id="KW-1185">Reference proteome</keyword>
<dbReference type="RefSeq" id="WP_055733531.1">
    <property type="nucleotide sequence ID" value="NZ_BMDY01000008.1"/>
</dbReference>
<dbReference type="CDD" id="cd00082">
    <property type="entry name" value="HisKA"/>
    <property type="match status" value="1"/>
</dbReference>
<dbReference type="InterPro" id="IPR003661">
    <property type="entry name" value="HisK_dim/P_dom"/>
</dbReference>
<accession>A0ABQ1I144</accession>
<gene>
    <name evidence="8" type="ORF">GCM10007414_15620</name>
</gene>
<dbReference type="PROSITE" id="PS50109">
    <property type="entry name" value="HIS_KIN"/>
    <property type="match status" value="1"/>
</dbReference>
<dbReference type="PRINTS" id="PR00344">
    <property type="entry name" value="BCTRLSENSOR"/>
</dbReference>
<evidence type="ECO:0000256" key="6">
    <source>
        <dbReference type="ARBA" id="ARBA00023163"/>
    </source>
</evidence>
<evidence type="ECO:0000256" key="5">
    <source>
        <dbReference type="ARBA" id="ARBA00023125"/>
    </source>
</evidence>
<reference evidence="9" key="1">
    <citation type="journal article" date="2019" name="Int. J. Syst. Evol. Microbiol.">
        <title>The Global Catalogue of Microorganisms (GCM) 10K type strain sequencing project: providing services to taxonomists for standard genome sequencing and annotation.</title>
        <authorList>
            <consortium name="The Broad Institute Genomics Platform"/>
            <consortium name="The Broad Institute Genome Sequencing Center for Infectious Disease"/>
            <person name="Wu L."/>
            <person name="Ma J."/>
        </authorList>
    </citation>
    <scope>NUCLEOTIDE SEQUENCE [LARGE SCALE GENOMIC DNA]</scope>
    <source>
        <strain evidence="9">CGMCC 1.10131</strain>
    </source>
</reference>
<dbReference type="InterPro" id="IPR005467">
    <property type="entry name" value="His_kinase_dom"/>
</dbReference>
<dbReference type="InterPro" id="IPR036890">
    <property type="entry name" value="HATPase_C_sf"/>
</dbReference>
<dbReference type="Gene3D" id="1.10.287.130">
    <property type="match status" value="1"/>
</dbReference>
<dbReference type="InterPro" id="IPR003594">
    <property type="entry name" value="HATPase_dom"/>
</dbReference>